<reference evidence="2" key="1">
    <citation type="submission" date="2016-11" db="EMBL/GenBank/DDBJ databases">
        <authorList>
            <person name="Varghese N."/>
            <person name="Submissions S."/>
        </authorList>
    </citation>
    <scope>NUCLEOTIDE SEQUENCE [LARGE SCALE GENOMIC DNA]</scope>
    <source>
        <strain evidence="2">DSM 26349</strain>
    </source>
</reference>
<name>A0A1M6FBF6_9FLAO</name>
<dbReference type="AlphaFoldDB" id="A0A1M6FBF6"/>
<dbReference type="InterPro" id="IPR014519">
    <property type="entry name" value="UCP024492"/>
</dbReference>
<evidence type="ECO:0008006" key="3">
    <source>
        <dbReference type="Google" id="ProtNLM"/>
    </source>
</evidence>
<organism evidence="1 2">
    <name type="scientific">Aequorivita viscosa</name>
    <dbReference type="NCBI Taxonomy" id="797419"/>
    <lineage>
        <taxon>Bacteria</taxon>
        <taxon>Pseudomonadati</taxon>
        <taxon>Bacteroidota</taxon>
        <taxon>Flavobacteriia</taxon>
        <taxon>Flavobacteriales</taxon>
        <taxon>Flavobacteriaceae</taxon>
        <taxon>Aequorivita</taxon>
    </lineage>
</organism>
<dbReference type="PANTHER" id="PTHR39337:SF1">
    <property type="entry name" value="BLR5642 PROTEIN"/>
    <property type="match status" value="1"/>
</dbReference>
<dbReference type="STRING" id="797419.SAMN05216556_108100"/>
<proteinExistence type="predicted"/>
<dbReference type="PIRSF" id="PIRSF024492">
    <property type="entry name" value="UCP024492"/>
    <property type="match status" value="1"/>
</dbReference>
<dbReference type="PANTHER" id="PTHR39337">
    <property type="entry name" value="BLR5642 PROTEIN"/>
    <property type="match status" value="1"/>
</dbReference>
<keyword evidence="2" id="KW-1185">Reference proteome</keyword>
<dbReference type="Pfam" id="PF04343">
    <property type="entry name" value="DUF488"/>
    <property type="match status" value="1"/>
</dbReference>
<evidence type="ECO:0000313" key="1">
    <source>
        <dbReference type="EMBL" id="SHI95012.1"/>
    </source>
</evidence>
<dbReference type="RefSeq" id="WP_073216745.1">
    <property type="nucleotide sequence ID" value="NZ_FNNS01000008.1"/>
</dbReference>
<gene>
    <name evidence="1" type="ORF">SAMN04487908_10798</name>
</gene>
<protein>
    <recommendedName>
        <fullName evidence="3">Fe-S cluster assembly protein HesB</fullName>
    </recommendedName>
</protein>
<dbReference type="Proteomes" id="UP000184172">
    <property type="component" value="Unassembled WGS sequence"/>
</dbReference>
<dbReference type="OrthoDB" id="9789109at2"/>
<sequence length="173" mass="20074">MYTIWTIGHSTRSLTEFLQLLKTFEIELLVDVRHYPGSRKFPHFNKDNLATSLPENGFDYKHIIDLGGRRKMEPNSKNDGWRLTSFRAYADYMETTEFNTALDQLKTLATEKRTAIMCAEAVWWSCHRSLISDALKVQGWEVLHIMNQNTATEHPYTSPAKLVNGKLDYSKEK</sequence>
<dbReference type="EMBL" id="FQYV01000007">
    <property type="protein sequence ID" value="SHI95012.1"/>
    <property type="molecule type" value="Genomic_DNA"/>
</dbReference>
<dbReference type="InterPro" id="IPR007438">
    <property type="entry name" value="DUF488"/>
</dbReference>
<evidence type="ECO:0000313" key="2">
    <source>
        <dbReference type="Proteomes" id="UP000184172"/>
    </source>
</evidence>
<accession>A0A1M6FBF6</accession>